<proteinExistence type="predicted"/>
<dbReference type="Proteomes" id="UP000789396">
    <property type="component" value="Unassembled WGS sequence"/>
</dbReference>
<feature type="region of interest" description="Disordered" evidence="2">
    <location>
        <begin position="284"/>
        <end position="351"/>
    </location>
</feature>
<protein>
    <submittedName>
        <fullName evidence="5">11724_t:CDS:1</fullName>
    </submittedName>
</protein>
<dbReference type="Gene3D" id="3.30.460.10">
    <property type="entry name" value="Beta Polymerase, domain 2"/>
    <property type="match status" value="1"/>
</dbReference>
<comment type="caution">
    <text evidence="5">The sequence shown here is derived from an EMBL/GenBank/DDBJ whole genome shotgun (WGS) entry which is preliminary data.</text>
</comment>
<dbReference type="EMBL" id="CAJVPZ010002498">
    <property type="protein sequence ID" value="CAG8513978.1"/>
    <property type="molecule type" value="Genomic_DNA"/>
</dbReference>
<keyword evidence="3" id="KW-0812">Transmembrane</keyword>
<evidence type="ECO:0000313" key="5">
    <source>
        <dbReference type="EMBL" id="CAG8513978.1"/>
    </source>
</evidence>
<dbReference type="Pfam" id="PF01909">
    <property type="entry name" value="NTP_transf_2"/>
    <property type="match status" value="1"/>
</dbReference>
<feature type="coiled-coil region" evidence="1">
    <location>
        <begin position="353"/>
        <end position="408"/>
    </location>
</feature>
<evidence type="ECO:0000259" key="4">
    <source>
        <dbReference type="Pfam" id="PF01909"/>
    </source>
</evidence>
<feature type="transmembrane region" description="Helical" evidence="3">
    <location>
        <begin position="234"/>
        <end position="254"/>
    </location>
</feature>
<evidence type="ECO:0000313" key="6">
    <source>
        <dbReference type="Proteomes" id="UP000789396"/>
    </source>
</evidence>
<dbReference type="OrthoDB" id="2440630at2759"/>
<dbReference type="AlphaFoldDB" id="A0A9N9A1I9"/>
<evidence type="ECO:0000256" key="3">
    <source>
        <dbReference type="SAM" id="Phobius"/>
    </source>
</evidence>
<evidence type="ECO:0000256" key="2">
    <source>
        <dbReference type="SAM" id="MobiDB-lite"/>
    </source>
</evidence>
<sequence length="524" mass="60029">MTELLVSNQDKKILTRILSKYPYQFYAYGSRVKGTARQYSDLDLCFQEEIPSYILVEIEEELEESDLPFTVELCLSLMTLTQPELLQELQKHLTADANKCHGCGDTFHTYKNFDYCANCAVNNSRYIARNSPYKQQKLTGLFLHKDVDYRTLLADMSNQYGEENLPDQEYLVEEIALEYYETGKKKKISACCKECKTKAPALREQRTKEVQKLIVAYQQVGESVKRLMITCCEIAITLAFTNLLSLAIFAGYTIHLKDRTLKLEQKNGKEQKQIDDLKREVEHNLDESDSELNNFNPSSSKVSCPSPQIEPTATPDNMTKEQLRQEIKEKVKPGVKPSQLKRSKSADNITSPTNKLETRVKELESNLSLLQKENQELKKAQAEPEIFYEASEDNPAELKARISELEDQILELRISKLKDFSEYQEAKKKVSAELESNIGYGVKEIERLETKLRTINKKRLELQEQLGQSQSEKARLEIKLLNAENKDREPIAPTSNCLSSPPLTHSQGTQTDLSDKQITNLIQQ</sequence>
<dbReference type="CDD" id="cd05403">
    <property type="entry name" value="NT_KNTase_like"/>
    <property type="match status" value="1"/>
</dbReference>
<organism evidence="5 6">
    <name type="scientific">Racocetra fulgida</name>
    <dbReference type="NCBI Taxonomy" id="60492"/>
    <lineage>
        <taxon>Eukaryota</taxon>
        <taxon>Fungi</taxon>
        <taxon>Fungi incertae sedis</taxon>
        <taxon>Mucoromycota</taxon>
        <taxon>Glomeromycotina</taxon>
        <taxon>Glomeromycetes</taxon>
        <taxon>Diversisporales</taxon>
        <taxon>Gigasporaceae</taxon>
        <taxon>Racocetra</taxon>
    </lineage>
</organism>
<feature type="region of interest" description="Disordered" evidence="2">
    <location>
        <begin position="485"/>
        <end position="524"/>
    </location>
</feature>
<gene>
    <name evidence="5" type="ORF">RFULGI_LOCUS3028</name>
</gene>
<evidence type="ECO:0000256" key="1">
    <source>
        <dbReference type="SAM" id="Coils"/>
    </source>
</evidence>
<keyword evidence="1" id="KW-0175">Coiled coil</keyword>
<feature type="compositionally biased region" description="Polar residues" evidence="2">
    <location>
        <begin position="493"/>
        <end position="524"/>
    </location>
</feature>
<accession>A0A9N9A1I9</accession>
<dbReference type="GO" id="GO:0016779">
    <property type="term" value="F:nucleotidyltransferase activity"/>
    <property type="evidence" value="ECO:0007669"/>
    <property type="project" value="InterPro"/>
</dbReference>
<dbReference type="InterPro" id="IPR002934">
    <property type="entry name" value="Polymerase_NTP_transf_dom"/>
</dbReference>
<feature type="domain" description="Polymerase nucleotidyl transferase" evidence="4">
    <location>
        <begin position="11"/>
        <end position="64"/>
    </location>
</feature>
<feature type="compositionally biased region" description="Basic and acidic residues" evidence="2">
    <location>
        <begin position="318"/>
        <end position="332"/>
    </location>
</feature>
<dbReference type="SUPFAM" id="SSF81301">
    <property type="entry name" value="Nucleotidyltransferase"/>
    <property type="match status" value="1"/>
</dbReference>
<keyword evidence="3" id="KW-1133">Transmembrane helix</keyword>
<name>A0A9N9A1I9_9GLOM</name>
<keyword evidence="6" id="KW-1185">Reference proteome</keyword>
<reference evidence="5" key="1">
    <citation type="submission" date="2021-06" db="EMBL/GenBank/DDBJ databases">
        <authorList>
            <person name="Kallberg Y."/>
            <person name="Tangrot J."/>
            <person name="Rosling A."/>
        </authorList>
    </citation>
    <scope>NUCLEOTIDE SEQUENCE</scope>
    <source>
        <strain evidence="5">IN212</strain>
    </source>
</reference>
<dbReference type="InterPro" id="IPR043519">
    <property type="entry name" value="NT_sf"/>
</dbReference>
<feature type="compositionally biased region" description="Polar residues" evidence="2">
    <location>
        <begin position="291"/>
        <end position="317"/>
    </location>
</feature>
<keyword evidence="3" id="KW-0472">Membrane</keyword>